<dbReference type="GO" id="GO:0043531">
    <property type="term" value="F:ADP binding"/>
    <property type="evidence" value="ECO:0007669"/>
    <property type="project" value="InterPro"/>
</dbReference>
<protein>
    <submittedName>
        <fullName evidence="1">Uncharacterized protein</fullName>
    </submittedName>
</protein>
<dbReference type="Gene3D" id="3.40.50.300">
    <property type="entry name" value="P-loop containing nucleotide triphosphate hydrolases"/>
    <property type="match status" value="1"/>
</dbReference>
<reference evidence="1" key="1">
    <citation type="journal article" date="2020" name="Nature">
        <title>Giant virus diversity and host interactions through global metagenomics.</title>
        <authorList>
            <person name="Schulz F."/>
            <person name="Roux S."/>
            <person name="Paez-Espino D."/>
            <person name="Jungbluth S."/>
            <person name="Walsh D.A."/>
            <person name="Denef V.J."/>
            <person name="McMahon K.D."/>
            <person name="Konstantinidis K.T."/>
            <person name="Eloe-Fadrosh E.A."/>
            <person name="Kyrpides N.C."/>
            <person name="Woyke T."/>
        </authorList>
    </citation>
    <scope>NUCLEOTIDE SEQUENCE</scope>
    <source>
        <strain evidence="1">GVMAG-S-1017745-26</strain>
    </source>
</reference>
<sequence length="123" mass="14326">MSSLVTEEIAKRDIAIRDYNFIKHTLNVIIDNNIEIILLVGSGGNGKTHLIKEMNEKLIENNYEILHECPLDLDIFQGFEQLQKAYKKKIIMTCIVNPYTYYTNHSVIKPNNMIVLDMEHIKF</sequence>
<organism evidence="1">
    <name type="scientific">viral metagenome</name>
    <dbReference type="NCBI Taxonomy" id="1070528"/>
    <lineage>
        <taxon>unclassified sequences</taxon>
        <taxon>metagenomes</taxon>
        <taxon>organismal metagenomes</taxon>
    </lineage>
</organism>
<evidence type="ECO:0000313" key="1">
    <source>
        <dbReference type="EMBL" id="QHU35262.1"/>
    </source>
</evidence>
<name>A0A6C0M174_9ZZZZ</name>
<dbReference type="AlphaFoldDB" id="A0A6C0M174"/>
<dbReference type="SUPFAM" id="SSF52540">
    <property type="entry name" value="P-loop containing nucleoside triphosphate hydrolases"/>
    <property type="match status" value="1"/>
</dbReference>
<proteinExistence type="predicted"/>
<dbReference type="EMBL" id="MN740585">
    <property type="protein sequence ID" value="QHU35262.1"/>
    <property type="molecule type" value="Genomic_DNA"/>
</dbReference>
<accession>A0A6C0M174</accession>
<dbReference type="InterPro" id="IPR027417">
    <property type="entry name" value="P-loop_NTPase"/>
</dbReference>